<dbReference type="InterPro" id="IPR023058">
    <property type="entry name" value="PPIase_PpiC_CS"/>
</dbReference>
<organism evidence="7 8">
    <name type="scientific">Stutzerimonas kirkiae</name>
    <dbReference type="NCBI Taxonomy" id="2211392"/>
    <lineage>
        <taxon>Bacteria</taxon>
        <taxon>Pseudomonadati</taxon>
        <taxon>Pseudomonadota</taxon>
        <taxon>Gammaproteobacteria</taxon>
        <taxon>Pseudomonadales</taxon>
        <taxon>Pseudomonadaceae</taxon>
        <taxon>Stutzerimonas</taxon>
    </lineage>
</organism>
<dbReference type="InterPro" id="IPR000297">
    <property type="entry name" value="PPIase_PpiC"/>
</dbReference>
<dbReference type="OrthoDB" id="9769613at2"/>
<evidence type="ECO:0000313" key="8">
    <source>
        <dbReference type="Proteomes" id="UP000292639"/>
    </source>
</evidence>
<dbReference type="InterPro" id="IPR027304">
    <property type="entry name" value="Trigger_fact/SurA_dom_sf"/>
</dbReference>
<comment type="catalytic activity">
    <reaction evidence="1">
        <text>[protein]-peptidylproline (omega=180) = [protein]-peptidylproline (omega=0)</text>
        <dbReference type="Rhea" id="RHEA:16237"/>
        <dbReference type="Rhea" id="RHEA-COMP:10747"/>
        <dbReference type="Rhea" id="RHEA-COMP:10748"/>
        <dbReference type="ChEBI" id="CHEBI:83833"/>
        <dbReference type="ChEBI" id="CHEBI:83834"/>
        <dbReference type="EC" id="5.2.1.8"/>
    </reaction>
</comment>
<evidence type="ECO:0000259" key="6">
    <source>
        <dbReference type="PROSITE" id="PS50198"/>
    </source>
</evidence>
<comment type="similarity">
    <text evidence="2">Belongs to the PpiC/parvulin rotamase family.</text>
</comment>
<proteinExistence type="inferred from homology"/>
<dbReference type="EMBL" id="QJUP01000003">
    <property type="protein sequence ID" value="TBU98794.1"/>
    <property type="molecule type" value="Genomic_DNA"/>
</dbReference>
<dbReference type="InterPro" id="IPR046357">
    <property type="entry name" value="PPIase_dom_sf"/>
</dbReference>
<dbReference type="SUPFAM" id="SSF109998">
    <property type="entry name" value="Triger factor/SurA peptide-binding domain-like"/>
    <property type="match status" value="1"/>
</dbReference>
<evidence type="ECO:0000313" key="7">
    <source>
        <dbReference type="EMBL" id="TBU98794.1"/>
    </source>
</evidence>
<dbReference type="NCBIfam" id="TIGR02933">
    <property type="entry name" value="nifM_nitrog"/>
    <property type="match status" value="1"/>
</dbReference>
<dbReference type="PROSITE" id="PS50198">
    <property type="entry name" value="PPIC_PPIASE_2"/>
    <property type="match status" value="1"/>
</dbReference>
<feature type="domain" description="PpiC" evidence="6">
    <location>
        <begin position="142"/>
        <end position="244"/>
    </location>
</feature>
<dbReference type="EC" id="5.2.1.8" evidence="3"/>
<dbReference type="InterPro" id="IPR014282">
    <property type="entry name" value="Nitrogen_fix_NifM"/>
</dbReference>
<evidence type="ECO:0000256" key="4">
    <source>
        <dbReference type="ARBA" id="ARBA00023110"/>
    </source>
</evidence>
<dbReference type="RefSeq" id="WP_131183810.1">
    <property type="nucleotide sequence ID" value="NZ_QJUO01000007.1"/>
</dbReference>
<evidence type="ECO:0000256" key="5">
    <source>
        <dbReference type="PROSITE-ProRule" id="PRU00278"/>
    </source>
</evidence>
<dbReference type="Proteomes" id="UP000292639">
    <property type="component" value="Unassembled WGS sequence"/>
</dbReference>
<dbReference type="PROSITE" id="PS01096">
    <property type="entry name" value="PPIC_PPIASE_1"/>
    <property type="match status" value="1"/>
</dbReference>
<keyword evidence="8" id="KW-1185">Reference proteome</keyword>
<dbReference type="InterPro" id="IPR050245">
    <property type="entry name" value="PrsA_foldase"/>
</dbReference>
<dbReference type="Gene3D" id="3.10.50.40">
    <property type="match status" value="1"/>
</dbReference>
<evidence type="ECO:0000256" key="1">
    <source>
        <dbReference type="ARBA" id="ARBA00000971"/>
    </source>
</evidence>
<evidence type="ECO:0000256" key="3">
    <source>
        <dbReference type="ARBA" id="ARBA00013194"/>
    </source>
</evidence>
<dbReference type="PANTHER" id="PTHR47245">
    <property type="entry name" value="PEPTIDYLPROLYL ISOMERASE"/>
    <property type="match status" value="1"/>
</dbReference>
<gene>
    <name evidence="7" type="primary">nifM</name>
    <name evidence="7" type="ORF">DNJ96_03515</name>
</gene>
<dbReference type="AlphaFoldDB" id="A0A4Q9RCG8"/>
<comment type="caution">
    <text evidence="7">The sequence shown here is derived from an EMBL/GenBank/DDBJ whole genome shotgun (WGS) entry which is preliminary data.</text>
</comment>
<protein>
    <recommendedName>
        <fullName evidence="3">peptidylprolyl isomerase</fullName>
        <ecNumber evidence="3">5.2.1.8</ecNumber>
    </recommendedName>
</protein>
<reference evidence="7 8" key="1">
    <citation type="submission" date="2018-06" db="EMBL/GenBank/DDBJ databases">
        <title>Three novel Pseudomonas species isolated from symptomatic oak.</title>
        <authorList>
            <person name="Bueno-Gonzalez V."/>
            <person name="Brady C."/>
        </authorList>
    </citation>
    <scope>NUCLEOTIDE SEQUENCE [LARGE SCALE GENOMIC DNA]</scope>
    <source>
        <strain evidence="7 8">P17C</strain>
    </source>
</reference>
<name>A0A4Q9RCG8_9GAMM</name>
<dbReference type="Pfam" id="PF00639">
    <property type="entry name" value="Rotamase"/>
    <property type="match status" value="1"/>
</dbReference>
<accession>A0A4Q9RCG8</accession>
<sequence>MGTDVRLDGDARYLLLKVAHERFGRGPGELDEGQLQQARRIVERHLQIEGAVLRSPQALGVVIPPAQVEQAWKQIGERYASPAALQQALHDSGLDGRQVRGLLARELKVEAVLERVCAGLPALSDTDLGLYYFNHPERFLRPPSRQARHILITVNPDYPENIREAALARIEAIAGRLRSKPERFAEQALKHSECPTSLQGGQLGNIRPGMLYPELDACLFALQPGRIGPVVESPLGFHLLLCEAVVPAMQLPLEAVLPHLRETLQQRQRQAHQRRWLESLLQQAPPMENQAHG</sequence>
<dbReference type="PANTHER" id="PTHR47245:SF2">
    <property type="entry name" value="PEPTIDYL-PROLYL CIS-TRANS ISOMERASE HP_0175-RELATED"/>
    <property type="match status" value="1"/>
</dbReference>
<evidence type="ECO:0000256" key="2">
    <source>
        <dbReference type="ARBA" id="ARBA00007656"/>
    </source>
</evidence>
<keyword evidence="5" id="KW-0413">Isomerase</keyword>
<dbReference type="GO" id="GO:0003755">
    <property type="term" value="F:peptidyl-prolyl cis-trans isomerase activity"/>
    <property type="evidence" value="ECO:0007669"/>
    <property type="project" value="UniProtKB-KW"/>
</dbReference>
<dbReference type="SUPFAM" id="SSF54534">
    <property type="entry name" value="FKBP-like"/>
    <property type="match status" value="1"/>
</dbReference>
<keyword evidence="4 5" id="KW-0697">Rotamase</keyword>